<gene>
    <name evidence="12" type="ORF">TSPGSL018_17276</name>
</gene>
<dbReference type="SMART" id="SM00487">
    <property type="entry name" value="DEXDc"/>
    <property type="match status" value="1"/>
</dbReference>
<feature type="region of interest" description="Disordered" evidence="8">
    <location>
        <begin position="1"/>
        <end position="75"/>
    </location>
</feature>
<dbReference type="EC" id="3.6.4.13" evidence="1"/>
<dbReference type="GO" id="GO:0003676">
    <property type="term" value="F:nucleic acid binding"/>
    <property type="evidence" value="ECO:0007669"/>
    <property type="project" value="InterPro"/>
</dbReference>
<evidence type="ECO:0000256" key="1">
    <source>
        <dbReference type="ARBA" id="ARBA00012552"/>
    </source>
</evidence>
<evidence type="ECO:0000259" key="9">
    <source>
        <dbReference type="PROSITE" id="PS51192"/>
    </source>
</evidence>
<reference evidence="12" key="1">
    <citation type="submission" date="2014-05" db="EMBL/GenBank/DDBJ databases">
        <title>The transcriptome of the halophilic microalga Tetraselmis sp. GSL018 isolated from the Great Salt Lake, Utah.</title>
        <authorList>
            <person name="Jinkerson R.E."/>
            <person name="D'Adamo S."/>
            <person name="Posewitz M.C."/>
        </authorList>
    </citation>
    <scope>NUCLEOTIDE SEQUENCE</scope>
    <source>
        <strain evidence="12">GSL018</strain>
    </source>
</reference>
<dbReference type="InterPro" id="IPR000629">
    <property type="entry name" value="RNA-helicase_DEAD-box_CS"/>
</dbReference>
<dbReference type="InterPro" id="IPR011545">
    <property type="entry name" value="DEAD/DEAH_box_helicase_dom"/>
</dbReference>
<comment type="similarity">
    <text evidence="7">Belongs to the DEAD box helicase family.</text>
</comment>
<evidence type="ECO:0000313" key="12">
    <source>
        <dbReference type="EMBL" id="JAC64901.1"/>
    </source>
</evidence>
<feature type="domain" description="DEAD-box RNA helicase Q" evidence="11">
    <location>
        <begin position="105"/>
        <end position="134"/>
    </location>
</feature>
<dbReference type="Pfam" id="PF00270">
    <property type="entry name" value="DEAD"/>
    <property type="match status" value="1"/>
</dbReference>
<protein>
    <recommendedName>
        <fullName evidence="1">RNA helicase</fullName>
        <ecNumber evidence="1">3.6.4.13</ecNumber>
    </recommendedName>
</protein>
<dbReference type="Pfam" id="PF00271">
    <property type="entry name" value="Helicase_C"/>
    <property type="match status" value="1"/>
</dbReference>
<keyword evidence="2 7" id="KW-0547">Nucleotide-binding</keyword>
<dbReference type="GO" id="GO:0016787">
    <property type="term" value="F:hydrolase activity"/>
    <property type="evidence" value="ECO:0007669"/>
    <property type="project" value="UniProtKB-KW"/>
</dbReference>
<dbReference type="InterPro" id="IPR001650">
    <property type="entry name" value="Helicase_C-like"/>
</dbReference>
<evidence type="ECO:0000256" key="2">
    <source>
        <dbReference type="ARBA" id="ARBA00022741"/>
    </source>
</evidence>
<dbReference type="PROSITE" id="PS51194">
    <property type="entry name" value="HELICASE_CTER"/>
    <property type="match status" value="1"/>
</dbReference>
<sequence>MSSKWGDSPEDDKGELPALPEALQKAQESQGTEGEDNDKGDGPPPGFEGSGAPAANDSGAGKEGGGEAEAAGTDAPDKALNTLQESEETEVKTVINQDSVYSSAKTFEELPISKELRDGLYNEMKFERPSKIQATTLPMILTPPYEHLIAQAHNGSGKTTCFTLAMLSRIDPGVRAPQAICFCPTRELVIQNLMVLEKMGKYADVSCTSTATAEFDLQRESRTKIQDQVIIGTLGKLKSWANKRQLQFRDMRIMVFDEADEMLKADGFADDSIRMIRDIRKSSRDCQILLFSATFNERVKRFATKIVPSANQVFVPKEELSLDVIKQYRVDCPNEEAKTSLLKEMVFPNCENLGQTIIFVKTRERCKNLHSELTRDGYKVTAIHGDMLHEDRDRVVREFRNGTTKILIATDVLSRGFDVSQVTLVVNYDIPVERATREGQTPAYETYLHRIGRSGRFGRRGAAFNLTCGAMERRLLEKIASYFQHDIGPVPHDDEDKFLEVLEKAGLRN</sequence>
<feature type="short sequence motif" description="Q motif" evidence="6">
    <location>
        <begin position="105"/>
        <end position="134"/>
    </location>
</feature>
<dbReference type="PROSITE" id="PS51195">
    <property type="entry name" value="Q_MOTIF"/>
    <property type="match status" value="1"/>
</dbReference>
<evidence type="ECO:0000256" key="7">
    <source>
        <dbReference type="RuleBase" id="RU000492"/>
    </source>
</evidence>
<dbReference type="GO" id="GO:0003724">
    <property type="term" value="F:RNA helicase activity"/>
    <property type="evidence" value="ECO:0007669"/>
    <property type="project" value="UniProtKB-EC"/>
</dbReference>
<evidence type="ECO:0000256" key="6">
    <source>
        <dbReference type="PROSITE-ProRule" id="PRU00552"/>
    </source>
</evidence>
<dbReference type="CDD" id="cd18787">
    <property type="entry name" value="SF2_C_DEAD"/>
    <property type="match status" value="1"/>
</dbReference>
<evidence type="ECO:0000259" key="11">
    <source>
        <dbReference type="PROSITE" id="PS51195"/>
    </source>
</evidence>
<keyword evidence="4 7" id="KW-0347">Helicase</keyword>
<name>A0A061R2Y7_9CHLO</name>
<evidence type="ECO:0000256" key="3">
    <source>
        <dbReference type="ARBA" id="ARBA00022801"/>
    </source>
</evidence>
<dbReference type="SMART" id="SM00490">
    <property type="entry name" value="HELICc"/>
    <property type="match status" value="1"/>
</dbReference>
<dbReference type="InterPro" id="IPR014001">
    <property type="entry name" value="Helicase_ATP-bd"/>
</dbReference>
<dbReference type="PROSITE" id="PS00039">
    <property type="entry name" value="DEAD_ATP_HELICASE"/>
    <property type="match status" value="1"/>
</dbReference>
<evidence type="ECO:0000259" key="10">
    <source>
        <dbReference type="PROSITE" id="PS51194"/>
    </source>
</evidence>
<feature type="domain" description="Helicase ATP-binding" evidence="9">
    <location>
        <begin position="139"/>
        <end position="313"/>
    </location>
</feature>
<dbReference type="EMBL" id="GBEZ01021888">
    <property type="protein sequence ID" value="JAC64901.1"/>
    <property type="molecule type" value="Transcribed_RNA"/>
</dbReference>
<accession>A0A061R2Y7</accession>
<keyword evidence="5 7" id="KW-0067">ATP-binding</keyword>
<dbReference type="CDD" id="cd17963">
    <property type="entry name" value="DEADc_DDX19_DDX25"/>
    <property type="match status" value="1"/>
</dbReference>
<dbReference type="AlphaFoldDB" id="A0A061R2Y7"/>
<dbReference type="InterPro" id="IPR014014">
    <property type="entry name" value="RNA_helicase_DEAD_Q_motif"/>
</dbReference>
<feature type="domain" description="Helicase C-terminal" evidence="10">
    <location>
        <begin position="324"/>
        <end position="498"/>
    </location>
</feature>
<dbReference type="GO" id="GO:0005524">
    <property type="term" value="F:ATP binding"/>
    <property type="evidence" value="ECO:0007669"/>
    <property type="project" value="UniProtKB-KW"/>
</dbReference>
<keyword evidence="3 7" id="KW-0378">Hydrolase</keyword>
<dbReference type="PANTHER" id="PTHR47958">
    <property type="entry name" value="ATP-DEPENDENT RNA HELICASE DBP3"/>
    <property type="match status" value="1"/>
</dbReference>
<dbReference type="Gene3D" id="3.40.50.300">
    <property type="entry name" value="P-loop containing nucleotide triphosphate hydrolases"/>
    <property type="match status" value="2"/>
</dbReference>
<dbReference type="PROSITE" id="PS51192">
    <property type="entry name" value="HELICASE_ATP_BIND_1"/>
    <property type="match status" value="1"/>
</dbReference>
<dbReference type="InterPro" id="IPR027417">
    <property type="entry name" value="P-loop_NTPase"/>
</dbReference>
<dbReference type="SUPFAM" id="SSF52540">
    <property type="entry name" value="P-loop containing nucleoside triphosphate hydrolases"/>
    <property type="match status" value="1"/>
</dbReference>
<evidence type="ECO:0000256" key="4">
    <source>
        <dbReference type="ARBA" id="ARBA00022806"/>
    </source>
</evidence>
<evidence type="ECO:0000256" key="8">
    <source>
        <dbReference type="SAM" id="MobiDB-lite"/>
    </source>
</evidence>
<organism evidence="12">
    <name type="scientific">Tetraselmis sp. GSL018</name>
    <dbReference type="NCBI Taxonomy" id="582737"/>
    <lineage>
        <taxon>Eukaryota</taxon>
        <taxon>Viridiplantae</taxon>
        <taxon>Chlorophyta</taxon>
        <taxon>core chlorophytes</taxon>
        <taxon>Chlorodendrophyceae</taxon>
        <taxon>Chlorodendrales</taxon>
        <taxon>Chlorodendraceae</taxon>
        <taxon>Tetraselmis</taxon>
    </lineage>
</organism>
<proteinExistence type="inferred from homology"/>
<evidence type="ECO:0000256" key="5">
    <source>
        <dbReference type="ARBA" id="ARBA00022840"/>
    </source>
</evidence>